<dbReference type="InterPro" id="IPR053853">
    <property type="entry name" value="FitA-like_RHH"/>
</dbReference>
<gene>
    <name evidence="3" type="ORF">PPGU16_13740</name>
</gene>
<reference evidence="3 4" key="1">
    <citation type="journal article" date="2020" name="Genes (Basel)">
        <title>Genomic Comparison of Insect Gut Symbionts from Divergent Burkholderia Subclades.</title>
        <authorList>
            <person name="Takeshita K."/>
            <person name="Kikuchi Y."/>
        </authorList>
    </citation>
    <scope>NUCLEOTIDE SEQUENCE [LARGE SCALE GENOMIC DNA]</scope>
    <source>
        <strain evidence="3 4">PGU16</strain>
    </source>
</reference>
<dbReference type="InterPro" id="IPR010985">
    <property type="entry name" value="Ribbon_hlx_hlx"/>
</dbReference>
<feature type="region of interest" description="Disordered" evidence="1">
    <location>
        <begin position="62"/>
        <end position="83"/>
    </location>
</feature>
<evidence type="ECO:0000313" key="4">
    <source>
        <dbReference type="Proteomes" id="UP000510888"/>
    </source>
</evidence>
<evidence type="ECO:0000259" key="2">
    <source>
        <dbReference type="Pfam" id="PF22513"/>
    </source>
</evidence>
<accession>A0A7I8BI30</accession>
<dbReference type="Gene3D" id="1.10.1220.10">
    <property type="entry name" value="Met repressor-like"/>
    <property type="match status" value="1"/>
</dbReference>
<name>A0A7I8BI30_9BURK</name>
<dbReference type="SUPFAM" id="SSF47598">
    <property type="entry name" value="Ribbon-helix-helix"/>
    <property type="match status" value="1"/>
</dbReference>
<keyword evidence="4" id="KW-1185">Reference proteome</keyword>
<dbReference type="Pfam" id="PF22513">
    <property type="entry name" value="FitA-like_RHH"/>
    <property type="match status" value="1"/>
</dbReference>
<organism evidence="3 4">
    <name type="scientific">Paraburkholderia largidicola</name>
    <dbReference type="NCBI Taxonomy" id="3014751"/>
    <lineage>
        <taxon>Bacteria</taxon>
        <taxon>Pseudomonadati</taxon>
        <taxon>Pseudomonadota</taxon>
        <taxon>Betaproteobacteria</taxon>
        <taxon>Burkholderiales</taxon>
        <taxon>Burkholderiaceae</taxon>
        <taxon>Paraburkholderia</taxon>
    </lineage>
</organism>
<feature type="domain" description="Antitoxin FitA-like ribbon-helix-helix" evidence="2">
    <location>
        <begin position="4"/>
        <end position="42"/>
    </location>
</feature>
<sequence length="83" mass="9187">MEMANLLVRGLDDALVQNLREQAAAHGRSVEAEHREILAQALFQPKKLSFAEWLMSMPDVGDDADFERRNDATDDSGGPGVFD</sequence>
<dbReference type="AlphaFoldDB" id="A0A7I8BI30"/>
<dbReference type="InterPro" id="IPR013321">
    <property type="entry name" value="Arc_rbn_hlx_hlx"/>
</dbReference>
<evidence type="ECO:0000313" key="3">
    <source>
        <dbReference type="EMBL" id="BCF88307.1"/>
    </source>
</evidence>
<evidence type="ECO:0000256" key="1">
    <source>
        <dbReference type="SAM" id="MobiDB-lite"/>
    </source>
</evidence>
<dbReference type="Proteomes" id="UP000510888">
    <property type="component" value="Chromosome 1"/>
</dbReference>
<dbReference type="KEGG" id="plad:PPGU16_13740"/>
<dbReference type="GO" id="GO:0006355">
    <property type="term" value="P:regulation of DNA-templated transcription"/>
    <property type="evidence" value="ECO:0007669"/>
    <property type="project" value="InterPro"/>
</dbReference>
<proteinExistence type="predicted"/>
<dbReference type="EMBL" id="AP023174">
    <property type="protein sequence ID" value="BCF88307.1"/>
    <property type="molecule type" value="Genomic_DNA"/>
</dbReference>
<protein>
    <recommendedName>
        <fullName evidence="2">Antitoxin FitA-like ribbon-helix-helix domain-containing protein</fullName>
    </recommendedName>
</protein>